<feature type="binding site" evidence="1">
    <location>
        <position position="316"/>
    </location>
    <ligand>
        <name>Zn(2+)</name>
        <dbReference type="ChEBI" id="CHEBI:29105"/>
    </ligand>
</feature>
<evidence type="ECO:0000256" key="1">
    <source>
        <dbReference type="PIRSR" id="PIRSR607822-1"/>
    </source>
</evidence>
<dbReference type="Pfam" id="PF05147">
    <property type="entry name" value="LANC_like"/>
    <property type="match status" value="1"/>
</dbReference>
<feature type="binding site" evidence="1">
    <location>
        <position position="317"/>
    </location>
    <ligand>
        <name>Zn(2+)</name>
        <dbReference type="ChEBI" id="CHEBI:29105"/>
    </ligand>
</feature>
<protein>
    <recommendedName>
        <fullName evidence="4">Lanthionine synthetase C-like protein</fullName>
    </recommendedName>
</protein>
<keyword evidence="1" id="KW-0479">Metal-binding</keyword>
<dbReference type="GO" id="GO:0005975">
    <property type="term" value="P:carbohydrate metabolic process"/>
    <property type="evidence" value="ECO:0007669"/>
    <property type="project" value="InterPro"/>
</dbReference>
<evidence type="ECO:0000313" key="3">
    <source>
        <dbReference type="Proteomes" id="UP000799772"/>
    </source>
</evidence>
<dbReference type="InterPro" id="IPR007822">
    <property type="entry name" value="LANC-like"/>
</dbReference>
<dbReference type="GO" id="GO:0031179">
    <property type="term" value="P:peptide modification"/>
    <property type="evidence" value="ECO:0007669"/>
    <property type="project" value="InterPro"/>
</dbReference>
<dbReference type="EMBL" id="ML978122">
    <property type="protein sequence ID" value="KAF2102562.1"/>
    <property type="molecule type" value="Genomic_DNA"/>
</dbReference>
<evidence type="ECO:0008006" key="4">
    <source>
        <dbReference type="Google" id="ProtNLM"/>
    </source>
</evidence>
<dbReference type="CDD" id="cd04794">
    <property type="entry name" value="euk_LANCL"/>
    <property type="match status" value="1"/>
</dbReference>
<keyword evidence="3" id="KW-1185">Reference proteome</keyword>
<sequence>MPKLAYMKNDPSVLLTVSQTEVDDDLIELLTSAVQKFPPSDAWKSVRVGVGGIYCGRTGVAYLFMNVDKTRPNLEIEGKRPIQWAAAYLSGDREPEPITTLSCGIFNEELSFCAVAAAFYKDTAYVQKLLKYLDEIVSSNEGAFEYCYGRAGLLYLLRLVRSWFPESAELVNPGMDSVIENIMANGPPWILDMGGTNDFGTVRYDFVGPGHGRMGIIVQILLSNSTYASKLESALIELLDIQQEDGNWPDQWPGSQASEKNRHLVQWCHGAPGMVQCLVAIREFFPHLQSRIDDSIAEGRRITWEKGLLIKEPNFCHGTTGNAFAFPPGEKRDHFLAHTTEQRVQEGYAAGAIENCDYGITWSVAFGGISRAVGWLWRDKERGCYLGFDDV</sequence>
<reference evidence="2" key="1">
    <citation type="journal article" date="2020" name="Stud. Mycol.">
        <title>101 Dothideomycetes genomes: a test case for predicting lifestyles and emergence of pathogens.</title>
        <authorList>
            <person name="Haridas S."/>
            <person name="Albert R."/>
            <person name="Binder M."/>
            <person name="Bloem J."/>
            <person name="Labutti K."/>
            <person name="Salamov A."/>
            <person name="Andreopoulos B."/>
            <person name="Baker S."/>
            <person name="Barry K."/>
            <person name="Bills G."/>
            <person name="Bluhm B."/>
            <person name="Cannon C."/>
            <person name="Castanera R."/>
            <person name="Culley D."/>
            <person name="Daum C."/>
            <person name="Ezra D."/>
            <person name="Gonzalez J."/>
            <person name="Henrissat B."/>
            <person name="Kuo A."/>
            <person name="Liang C."/>
            <person name="Lipzen A."/>
            <person name="Lutzoni F."/>
            <person name="Magnuson J."/>
            <person name="Mondo S."/>
            <person name="Nolan M."/>
            <person name="Ohm R."/>
            <person name="Pangilinan J."/>
            <person name="Park H.-J."/>
            <person name="Ramirez L."/>
            <person name="Alfaro M."/>
            <person name="Sun H."/>
            <person name="Tritt A."/>
            <person name="Yoshinaga Y."/>
            <person name="Zwiers L.-H."/>
            <person name="Turgeon B."/>
            <person name="Goodwin S."/>
            <person name="Spatafora J."/>
            <person name="Crous P."/>
            <person name="Grigoriev I."/>
        </authorList>
    </citation>
    <scope>NUCLEOTIDE SEQUENCE</scope>
    <source>
        <strain evidence="2">CBS 133067</strain>
    </source>
</reference>
<dbReference type="Gene3D" id="1.50.10.10">
    <property type="match status" value="1"/>
</dbReference>
<dbReference type="SMART" id="SM01260">
    <property type="entry name" value="LANC_like"/>
    <property type="match status" value="1"/>
</dbReference>
<dbReference type="PANTHER" id="PTHR12736:SF7">
    <property type="entry name" value="LANC-LIKE PROTEIN 3"/>
    <property type="match status" value="1"/>
</dbReference>
<dbReference type="PANTHER" id="PTHR12736">
    <property type="entry name" value="LANC-LIKE PROTEIN"/>
    <property type="match status" value="1"/>
</dbReference>
<dbReference type="GO" id="GO:0046872">
    <property type="term" value="F:metal ion binding"/>
    <property type="evidence" value="ECO:0007669"/>
    <property type="project" value="UniProtKB-KW"/>
</dbReference>
<accession>A0A9P4IML8</accession>
<dbReference type="OrthoDB" id="10257263at2759"/>
<evidence type="ECO:0000313" key="2">
    <source>
        <dbReference type="EMBL" id="KAF2102562.1"/>
    </source>
</evidence>
<dbReference type="SUPFAM" id="SSF158745">
    <property type="entry name" value="LanC-like"/>
    <property type="match status" value="1"/>
</dbReference>
<dbReference type="AlphaFoldDB" id="A0A9P4IML8"/>
<gene>
    <name evidence="2" type="ORF">NA57DRAFT_71551</name>
</gene>
<dbReference type="PRINTS" id="PR01950">
    <property type="entry name" value="LANCSUPER"/>
</dbReference>
<feature type="binding site" evidence="1">
    <location>
        <position position="268"/>
    </location>
    <ligand>
        <name>Zn(2+)</name>
        <dbReference type="ChEBI" id="CHEBI:29105"/>
    </ligand>
</feature>
<proteinExistence type="predicted"/>
<dbReference type="GO" id="GO:0005886">
    <property type="term" value="C:plasma membrane"/>
    <property type="evidence" value="ECO:0007669"/>
    <property type="project" value="TreeGrafter"/>
</dbReference>
<organism evidence="2 3">
    <name type="scientific">Rhizodiscina lignyota</name>
    <dbReference type="NCBI Taxonomy" id="1504668"/>
    <lineage>
        <taxon>Eukaryota</taxon>
        <taxon>Fungi</taxon>
        <taxon>Dikarya</taxon>
        <taxon>Ascomycota</taxon>
        <taxon>Pezizomycotina</taxon>
        <taxon>Dothideomycetes</taxon>
        <taxon>Pleosporomycetidae</taxon>
        <taxon>Aulographales</taxon>
        <taxon>Rhizodiscinaceae</taxon>
        <taxon>Rhizodiscina</taxon>
    </lineage>
</organism>
<comment type="caution">
    <text evidence="2">The sequence shown here is derived from an EMBL/GenBank/DDBJ whole genome shotgun (WGS) entry which is preliminary data.</text>
</comment>
<dbReference type="InterPro" id="IPR012341">
    <property type="entry name" value="6hp_glycosidase-like_sf"/>
</dbReference>
<name>A0A9P4IML8_9PEZI</name>
<dbReference type="Proteomes" id="UP000799772">
    <property type="component" value="Unassembled WGS sequence"/>
</dbReference>
<keyword evidence="1" id="KW-0862">Zinc</keyword>